<gene>
    <name evidence="2" type="ORF">FWK35_00033340</name>
</gene>
<feature type="chain" id="PRO_5026080638" evidence="1">
    <location>
        <begin position="21"/>
        <end position="99"/>
    </location>
</feature>
<evidence type="ECO:0000313" key="3">
    <source>
        <dbReference type="Proteomes" id="UP000478052"/>
    </source>
</evidence>
<dbReference type="EMBL" id="VUJU01007588">
    <property type="protein sequence ID" value="KAF0743335.1"/>
    <property type="molecule type" value="Genomic_DNA"/>
</dbReference>
<reference evidence="2 3" key="1">
    <citation type="submission" date="2019-08" db="EMBL/GenBank/DDBJ databases">
        <title>Whole genome of Aphis craccivora.</title>
        <authorList>
            <person name="Voronova N.V."/>
            <person name="Shulinski R.S."/>
            <person name="Bandarenka Y.V."/>
            <person name="Zhorov D.G."/>
            <person name="Warner D."/>
        </authorList>
    </citation>
    <scope>NUCLEOTIDE SEQUENCE [LARGE SCALE GENOMIC DNA]</scope>
    <source>
        <strain evidence="2">180601</strain>
        <tissue evidence="2">Whole Body</tissue>
    </source>
</reference>
<evidence type="ECO:0000256" key="1">
    <source>
        <dbReference type="SAM" id="SignalP"/>
    </source>
</evidence>
<dbReference type="Proteomes" id="UP000478052">
    <property type="component" value="Unassembled WGS sequence"/>
</dbReference>
<protein>
    <submittedName>
        <fullName evidence="2">Protein ALP1-like isoform X2</fullName>
    </submittedName>
</protein>
<accession>A0A6G0XSK4</accession>
<sequence length="99" mass="11874">MIVGLFTLFEFIINIHDCEMENEDIQWCNYVNQVHHRKVLLVCLATLHKKNINNSIYYFFNPKLLLTRSKPIWHVKPFLKERRVHGHSHCLTSELQLTN</sequence>
<dbReference type="AlphaFoldDB" id="A0A6G0XSK4"/>
<feature type="signal peptide" evidence="1">
    <location>
        <begin position="1"/>
        <end position="20"/>
    </location>
</feature>
<proteinExistence type="predicted"/>
<keyword evidence="3" id="KW-1185">Reference proteome</keyword>
<name>A0A6G0XSK4_APHCR</name>
<comment type="caution">
    <text evidence="2">The sequence shown here is derived from an EMBL/GenBank/DDBJ whole genome shotgun (WGS) entry which is preliminary data.</text>
</comment>
<evidence type="ECO:0000313" key="2">
    <source>
        <dbReference type="EMBL" id="KAF0743335.1"/>
    </source>
</evidence>
<keyword evidence="1" id="KW-0732">Signal</keyword>
<organism evidence="2 3">
    <name type="scientific">Aphis craccivora</name>
    <name type="common">Cowpea aphid</name>
    <dbReference type="NCBI Taxonomy" id="307492"/>
    <lineage>
        <taxon>Eukaryota</taxon>
        <taxon>Metazoa</taxon>
        <taxon>Ecdysozoa</taxon>
        <taxon>Arthropoda</taxon>
        <taxon>Hexapoda</taxon>
        <taxon>Insecta</taxon>
        <taxon>Pterygota</taxon>
        <taxon>Neoptera</taxon>
        <taxon>Paraneoptera</taxon>
        <taxon>Hemiptera</taxon>
        <taxon>Sternorrhyncha</taxon>
        <taxon>Aphidomorpha</taxon>
        <taxon>Aphidoidea</taxon>
        <taxon>Aphididae</taxon>
        <taxon>Aphidini</taxon>
        <taxon>Aphis</taxon>
        <taxon>Aphis</taxon>
    </lineage>
</organism>